<proteinExistence type="predicted"/>
<keyword evidence="3" id="KW-1185">Reference proteome</keyword>
<dbReference type="Gramene" id="AET3Gv21134200.2">
    <property type="protein sequence ID" value="AET3Gv21134200.2"/>
    <property type="gene ID" value="AET3Gv21134200"/>
</dbReference>
<dbReference type="InterPro" id="IPR005135">
    <property type="entry name" value="Endo/exonuclease/phosphatase"/>
</dbReference>
<dbReference type="STRING" id="200361.A0A453GN79"/>
<accession>A0A453GN79</accession>
<reference evidence="2" key="4">
    <citation type="submission" date="2019-03" db="UniProtKB">
        <authorList>
            <consortium name="EnsemblPlants"/>
        </authorList>
    </citation>
    <scope>IDENTIFICATION</scope>
</reference>
<evidence type="ECO:0000313" key="3">
    <source>
        <dbReference type="Proteomes" id="UP000015105"/>
    </source>
</evidence>
<dbReference type="Proteomes" id="UP000015105">
    <property type="component" value="Chromosome 3D"/>
</dbReference>
<organism evidence="2 3">
    <name type="scientific">Aegilops tauschii subsp. strangulata</name>
    <name type="common">Goatgrass</name>
    <dbReference type="NCBI Taxonomy" id="200361"/>
    <lineage>
        <taxon>Eukaryota</taxon>
        <taxon>Viridiplantae</taxon>
        <taxon>Streptophyta</taxon>
        <taxon>Embryophyta</taxon>
        <taxon>Tracheophyta</taxon>
        <taxon>Spermatophyta</taxon>
        <taxon>Magnoliopsida</taxon>
        <taxon>Liliopsida</taxon>
        <taxon>Poales</taxon>
        <taxon>Poaceae</taxon>
        <taxon>BOP clade</taxon>
        <taxon>Pooideae</taxon>
        <taxon>Triticodae</taxon>
        <taxon>Triticeae</taxon>
        <taxon>Triticinae</taxon>
        <taxon>Aegilops</taxon>
    </lineage>
</organism>
<dbReference type="SUPFAM" id="SSF56219">
    <property type="entry name" value="DNase I-like"/>
    <property type="match status" value="1"/>
</dbReference>
<dbReference type="Gene3D" id="3.60.10.10">
    <property type="entry name" value="Endonuclease/exonuclease/phosphatase"/>
    <property type="match status" value="1"/>
</dbReference>
<feature type="domain" description="Endonuclease/exonuclease/phosphatase" evidence="1">
    <location>
        <begin position="10"/>
        <end position="120"/>
    </location>
</feature>
<dbReference type="PANTHER" id="PTHR33710:SF48">
    <property type="entry name" value="OS02G0307075 PROTEIN"/>
    <property type="match status" value="1"/>
</dbReference>
<reference evidence="3" key="2">
    <citation type="journal article" date="2017" name="Nat. Plants">
        <title>The Aegilops tauschii genome reveals multiple impacts of transposons.</title>
        <authorList>
            <person name="Zhao G."/>
            <person name="Zou C."/>
            <person name="Li K."/>
            <person name="Wang K."/>
            <person name="Li T."/>
            <person name="Gao L."/>
            <person name="Zhang X."/>
            <person name="Wang H."/>
            <person name="Yang Z."/>
            <person name="Liu X."/>
            <person name="Jiang W."/>
            <person name="Mao L."/>
            <person name="Kong X."/>
            <person name="Jiao Y."/>
            <person name="Jia J."/>
        </authorList>
    </citation>
    <scope>NUCLEOTIDE SEQUENCE [LARGE SCALE GENOMIC DNA]</scope>
    <source>
        <strain evidence="3">cv. AL8/78</strain>
    </source>
</reference>
<evidence type="ECO:0000313" key="2">
    <source>
        <dbReference type="EnsemblPlants" id="AET3Gv21134200.2"/>
    </source>
</evidence>
<evidence type="ECO:0000259" key="1">
    <source>
        <dbReference type="Pfam" id="PF03372"/>
    </source>
</evidence>
<dbReference type="EnsemblPlants" id="AET3Gv21134200.2">
    <property type="protein sequence ID" value="AET3Gv21134200.2"/>
    <property type="gene ID" value="AET3Gv21134200"/>
</dbReference>
<reference evidence="3" key="1">
    <citation type="journal article" date="2014" name="Science">
        <title>Ancient hybridizations among the ancestral genomes of bread wheat.</title>
        <authorList>
            <consortium name="International Wheat Genome Sequencing Consortium,"/>
            <person name="Marcussen T."/>
            <person name="Sandve S.R."/>
            <person name="Heier L."/>
            <person name="Spannagl M."/>
            <person name="Pfeifer M."/>
            <person name="Jakobsen K.S."/>
            <person name="Wulff B.B."/>
            <person name="Steuernagel B."/>
            <person name="Mayer K.F."/>
            <person name="Olsen O.A."/>
        </authorList>
    </citation>
    <scope>NUCLEOTIDE SEQUENCE [LARGE SCALE GENOMIC DNA]</scope>
    <source>
        <strain evidence="3">cv. AL8/78</strain>
    </source>
</reference>
<reference evidence="2" key="3">
    <citation type="journal article" date="2017" name="Nature">
        <title>Genome sequence of the progenitor of the wheat D genome Aegilops tauschii.</title>
        <authorList>
            <person name="Luo M.C."/>
            <person name="Gu Y.Q."/>
            <person name="Puiu D."/>
            <person name="Wang H."/>
            <person name="Twardziok S.O."/>
            <person name="Deal K.R."/>
            <person name="Huo N."/>
            <person name="Zhu T."/>
            <person name="Wang L."/>
            <person name="Wang Y."/>
            <person name="McGuire P.E."/>
            <person name="Liu S."/>
            <person name="Long H."/>
            <person name="Ramasamy R.K."/>
            <person name="Rodriguez J.C."/>
            <person name="Van S.L."/>
            <person name="Yuan L."/>
            <person name="Wang Z."/>
            <person name="Xia Z."/>
            <person name="Xiao L."/>
            <person name="Anderson O.D."/>
            <person name="Ouyang S."/>
            <person name="Liang Y."/>
            <person name="Zimin A.V."/>
            <person name="Pertea G."/>
            <person name="Qi P."/>
            <person name="Bennetzen J.L."/>
            <person name="Dai X."/>
            <person name="Dawson M.W."/>
            <person name="Muller H.G."/>
            <person name="Kugler K."/>
            <person name="Rivarola-Duarte L."/>
            <person name="Spannagl M."/>
            <person name="Mayer K.F.X."/>
            <person name="Lu F.H."/>
            <person name="Bevan M.W."/>
            <person name="Leroy P."/>
            <person name="Li P."/>
            <person name="You F.M."/>
            <person name="Sun Q."/>
            <person name="Liu Z."/>
            <person name="Lyons E."/>
            <person name="Wicker T."/>
            <person name="Salzberg S.L."/>
            <person name="Devos K.M."/>
            <person name="Dvorak J."/>
        </authorList>
    </citation>
    <scope>NUCLEOTIDE SEQUENCE [LARGE SCALE GENOMIC DNA]</scope>
    <source>
        <strain evidence="2">cv. AL8/78</strain>
    </source>
</reference>
<dbReference type="InterPro" id="IPR036691">
    <property type="entry name" value="Endo/exonu/phosph_ase_sf"/>
</dbReference>
<reference evidence="2" key="5">
    <citation type="journal article" date="2021" name="G3 (Bethesda)">
        <title>Aegilops tauschii genome assembly Aet v5.0 features greater sequence contiguity and improved annotation.</title>
        <authorList>
            <person name="Wang L."/>
            <person name="Zhu T."/>
            <person name="Rodriguez J.C."/>
            <person name="Deal K.R."/>
            <person name="Dubcovsky J."/>
            <person name="McGuire P.E."/>
            <person name="Lux T."/>
            <person name="Spannagl M."/>
            <person name="Mayer K.F.X."/>
            <person name="Baldrich P."/>
            <person name="Meyers B.C."/>
            <person name="Huo N."/>
            <person name="Gu Y.Q."/>
            <person name="Zhou H."/>
            <person name="Devos K.M."/>
            <person name="Bennetzen J.L."/>
            <person name="Unver T."/>
            <person name="Budak H."/>
            <person name="Gulick P.J."/>
            <person name="Galiba G."/>
            <person name="Kalapos B."/>
            <person name="Nelson D.R."/>
            <person name="Li P."/>
            <person name="You F.M."/>
            <person name="Luo M.C."/>
            <person name="Dvorak J."/>
        </authorList>
    </citation>
    <scope>NUCLEOTIDE SEQUENCE [LARGE SCALE GENOMIC DNA]</scope>
    <source>
        <strain evidence="2">cv. AL8/78</strain>
    </source>
</reference>
<protein>
    <recommendedName>
        <fullName evidence="1">Endonuclease/exonuclease/phosphatase domain-containing protein</fullName>
    </recommendedName>
</protein>
<name>A0A453GN79_AEGTS</name>
<dbReference type="GO" id="GO:0003824">
    <property type="term" value="F:catalytic activity"/>
    <property type="evidence" value="ECO:0007669"/>
    <property type="project" value="InterPro"/>
</dbReference>
<dbReference type="PANTHER" id="PTHR33710">
    <property type="entry name" value="BNAC02G09200D PROTEIN"/>
    <property type="match status" value="1"/>
</dbReference>
<sequence>ITLVYGPQLDTDKIAFLQELRDVRAACDGPWMLCGDFNLIYCDEDKSNGNLNRRMMGRFRRTINDLALKEVYLNGRRFPRSNEQSPPTLVHLDRVLCTPDWEELHGECHLRCLASVVSDHSPLPLDCKPVPPGHRRFHCEEFWMRLDGFHDIVASAWHSVHDDDPFWRLMRRMQITARKLTSWSTRTVGNVRLKLAISRELFLMLDTAQESRPLSPHEDWLRRQIKASYLGLASLERTIARQRARIATLKDGDANTSFFHRQCTYRRQKNRIHNLTVNGAPISAPCDMVAAAYAHFDALLGRETPRDCGLDLSELITPTNLDDLDAPFDAEEIWNAVKRLPAQKASGLDGYTAEFLRACWPIVRQDFVDAFQRLYEMRGRGFCSLNQALLTLLLKRADARGLGDFRPISLIHLVAKIFAKVLSLRLAPKLCSLISTCQNAFIPRRSLHDNFILVRQSARLLHQLGAPRALLKQDLARAFDTIS</sequence>
<dbReference type="Pfam" id="PF03372">
    <property type="entry name" value="Exo_endo_phos"/>
    <property type="match status" value="1"/>
</dbReference>
<dbReference type="AlphaFoldDB" id="A0A453GN79"/>